<dbReference type="RefSeq" id="WP_295188371.1">
    <property type="nucleotide sequence ID" value="NZ_JAWJZA010000002.1"/>
</dbReference>
<keyword evidence="4" id="KW-1185">Reference proteome</keyword>
<dbReference type="SUPFAM" id="SSF47413">
    <property type="entry name" value="lambda repressor-like DNA-binding domains"/>
    <property type="match status" value="1"/>
</dbReference>
<dbReference type="SMART" id="SM00530">
    <property type="entry name" value="HTH_XRE"/>
    <property type="match status" value="1"/>
</dbReference>
<protein>
    <submittedName>
        <fullName evidence="3">Helix-turn-helix transcriptional regulator</fullName>
    </submittedName>
</protein>
<evidence type="ECO:0000259" key="2">
    <source>
        <dbReference type="PROSITE" id="PS50943"/>
    </source>
</evidence>
<dbReference type="InterPro" id="IPR050807">
    <property type="entry name" value="TransReg_Diox_bact_type"/>
</dbReference>
<evidence type="ECO:0000313" key="3">
    <source>
        <dbReference type="EMBL" id="MDV5088111.1"/>
    </source>
</evidence>
<dbReference type="PANTHER" id="PTHR46797">
    <property type="entry name" value="HTH-TYPE TRANSCRIPTIONAL REGULATOR"/>
    <property type="match status" value="1"/>
</dbReference>
<proteinExistence type="predicted"/>
<dbReference type="Pfam" id="PF01381">
    <property type="entry name" value="HTH_3"/>
    <property type="match status" value="1"/>
</dbReference>
<comment type="caution">
    <text evidence="3">The sequence shown here is derived from an EMBL/GenBank/DDBJ whole genome shotgun (WGS) entry which is preliminary data.</text>
</comment>
<reference evidence="3 4" key="1">
    <citation type="submission" date="2023-10" db="EMBL/GenBank/DDBJ databases">
        <title>Veillonella sp. nov., isolated from a pig farm feces dump.</title>
        <authorList>
            <person name="Chang Y.-H."/>
        </authorList>
    </citation>
    <scope>NUCLEOTIDE SEQUENCE [LARGE SCALE GENOMIC DNA]</scope>
    <source>
        <strain evidence="3 4">YH-vei2233</strain>
    </source>
</reference>
<dbReference type="InterPro" id="IPR001387">
    <property type="entry name" value="Cro/C1-type_HTH"/>
</dbReference>
<accession>A0ABU3Z8S1</accession>
<gene>
    <name evidence="3" type="ORF">RVY80_04515</name>
</gene>
<dbReference type="PANTHER" id="PTHR46797:SF1">
    <property type="entry name" value="METHYLPHOSPHONATE SYNTHASE"/>
    <property type="match status" value="1"/>
</dbReference>
<dbReference type="Gene3D" id="1.10.260.40">
    <property type="entry name" value="lambda repressor-like DNA-binding domains"/>
    <property type="match status" value="1"/>
</dbReference>
<feature type="domain" description="HTH cro/C1-type" evidence="2">
    <location>
        <begin position="32"/>
        <end position="88"/>
    </location>
</feature>
<sequence>MTKPSLSCPYLKTTTYQTPEMKLKYLCLARKISALRMAAALTQKELAKQVGISRSYLSKLESGVGIPGISIEVLFKLADALDVDTGQLLQIKSRDYKVCETYMIAQYTKHSRQHKSPD</sequence>
<dbReference type="Proteomes" id="UP001272515">
    <property type="component" value="Unassembled WGS sequence"/>
</dbReference>
<organism evidence="3 4">
    <name type="scientific">Veillonella absiana</name>
    <dbReference type="NCBI Taxonomy" id="3079305"/>
    <lineage>
        <taxon>Bacteria</taxon>
        <taxon>Bacillati</taxon>
        <taxon>Bacillota</taxon>
        <taxon>Negativicutes</taxon>
        <taxon>Veillonellales</taxon>
        <taxon>Veillonellaceae</taxon>
        <taxon>Veillonella</taxon>
    </lineage>
</organism>
<dbReference type="CDD" id="cd00093">
    <property type="entry name" value="HTH_XRE"/>
    <property type="match status" value="1"/>
</dbReference>
<keyword evidence="1" id="KW-0238">DNA-binding</keyword>
<dbReference type="EMBL" id="JAWJZB010000004">
    <property type="protein sequence ID" value="MDV5088111.1"/>
    <property type="molecule type" value="Genomic_DNA"/>
</dbReference>
<evidence type="ECO:0000313" key="4">
    <source>
        <dbReference type="Proteomes" id="UP001272515"/>
    </source>
</evidence>
<evidence type="ECO:0000256" key="1">
    <source>
        <dbReference type="ARBA" id="ARBA00023125"/>
    </source>
</evidence>
<name>A0ABU3Z8S1_9FIRM</name>
<dbReference type="PROSITE" id="PS50943">
    <property type="entry name" value="HTH_CROC1"/>
    <property type="match status" value="1"/>
</dbReference>
<dbReference type="InterPro" id="IPR010982">
    <property type="entry name" value="Lambda_DNA-bd_dom_sf"/>
</dbReference>